<feature type="domain" description="ZP" evidence="4">
    <location>
        <begin position="66"/>
        <end position="326"/>
    </location>
</feature>
<evidence type="ECO:0000256" key="1">
    <source>
        <dbReference type="SAM" id="MobiDB-lite"/>
    </source>
</evidence>
<feature type="compositionally biased region" description="Polar residues" evidence="1">
    <location>
        <begin position="42"/>
        <end position="52"/>
    </location>
</feature>
<evidence type="ECO:0000256" key="2">
    <source>
        <dbReference type="SAM" id="Phobius"/>
    </source>
</evidence>
<organism evidence="5 6">
    <name type="scientific">Hermetia illucens</name>
    <name type="common">Black soldier fly</name>
    <dbReference type="NCBI Taxonomy" id="343691"/>
    <lineage>
        <taxon>Eukaryota</taxon>
        <taxon>Metazoa</taxon>
        <taxon>Ecdysozoa</taxon>
        <taxon>Arthropoda</taxon>
        <taxon>Hexapoda</taxon>
        <taxon>Insecta</taxon>
        <taxon>Pterygota</taxon>
        <taxon>Neoptera</taxon>
        <taxon>Endopterygota</taxon>
        <taxon>Diptera</taxon>
        <taxon>Brachycera</taxon>
        <taxon>Stratiomyomorpha</taxon>
        <taxon>Stratiomyidae</taxon>
        <taxon>Hermetiinae</taxon>
        <taxon>Hermetia</taxon>
    </lineage>
</organism>
<dbReference type="OrthoDB" id="6351704at2759"/>
<dbReference type="AlphaFoldDB" id="A0A7R8UTJ5"/>
<dbReference type="Proteomes" id="UP000594454">
    <property type="component" value="Chromosome 4"/>
</dbReference>
<dbReference type="SMART" id="SM00241">
    <property type="entry name" value="ZP"/>
    <property type="match status" value="1"/>
</dbReference>
<dbReference type="PANTHER" id="PTHR46560:SF5">
    <property type="entry name" value="CYPHER, ISOFORM B"/>
    <property type="match status" value="1"/>
</dbReference>
<dbReference type="FunCoup" id="A0A7R8UTJ5">
    <property type="interactions" value="22"/>
</dbReference>
<evidence type="ECO:0000313" key="6">
    <source>
        <dbReference type="Proteomes" id="UP000594454"/>
    </source>
</evidence>
<keyword evidence="2" id="KW-1133">Transmembrane helix</keyword>
<keyword evidence="2" id="KW-0812">Transmembrane</keyword>
<dbReference type="EMBL" id="LR899012">
    <property type="protein sequence ID" value="CAD7086814.1"/>
    <property type="molecule type" value="Genomic_DNA"/>
</dbReference>
<keyword evidence="6" id="KW-1185">Reference proteome</keyword>
<keyword evidence="3" id="KW-0732">Signal</keyword>
<proteinExistence type="predicted"/>
<name>A0A7R8UTJ5_HERIL</name>
<evidence type="ECO:0000259" key="4">
    <source>
        <dbReference type="PROSITE" id="PS51034"/>
    </source>
</evidence>
<keyword evidence="2" id="KW-0472">Membrane</keyword>
<sequence length="459" mass="50691">MKLRQICLLVMFHQLLCHGSWALRPPPSNSIPLENTDEDHSTASQPSATISPTFNPANKILSVETNCTRDLFEIRIDLGKKFRGILFAKDFVEECRTRGNQANHVTLRIPTSGCGVRSEMGADGGLELSVKVMLQMDGKLRQRSDIEKVVKCKLPANMMMVDVMDSGDAKKSTRNGRMRFDSATHANPSPPRVRVWLELGGSDGGGSVEVGEATTLSVRAVVPRFIGIRVIDCAALDGLGETSQKLLDERGCPIDEQVMPALHARYRPAEDGWSRPHDEDLIEQLFTATFPAFKFPDRERLHVSCGVQLCKGKCPQVNCQSGEIFYLSSDRQLARIEVFNSLAVTAPQIEIDRLRSDRRYNMTVEEYSPKVTTLRSDGTLCLSISKLAIAFCILGVIFLVAVIVAVCCLIRSRSRRNVEPLRASSTSMFSASTDSQSRFGSKLLIPYGAGGSLPYGRVY</sequence>
<dbReference type="InterPro" id="IPR001507">
    <property type="entry name" value="ZP_dom"/>
</dbReference>
<feature type="chain" id="PRO_5030705373" description="ZP domain-containing protein" evidence="3">
    <location>
        <begin position="23"/>
        <end position="459"/>
    </location>
</feature>
<feature type="transmembrane region" description="Helical" evidence="2">
    <location>
        <begin position="387"/>
        <end position="410"/>
    </location>
</feature>
<gene>
    <name evidence="5" type="ORF">HERILL_LOCUS9557</name>
</gene>
<dbReference type="OMA" id="VCHAGWA"/>
<dbReference type="PROSITE" id="PS51034">
    <property type="entry name" value="ZP_2"/>
    <property type="match status" value="1"/>
</dbReference>
<dbReference type="InParanoid" id="A0A7R8UTJ5"/>
<reference evidence="5 6" key="1">
    <citation type="submission" date="2020-11" db="EMBL/GenBank/DDBJ databases">
        <authorList>
            <person name="Wallbank WR R."/>
            <person name="Pardo Diaz C."/>
            <person name="Kozak K."/>
            <person name="Martin S."/>
            <person name="Jiggins C."/>
            <person name="Moest M."/>
            <person name="Warren A I."/>
            <person name="Generalovic N T."/>
            <person name="Byers J.R.P. K."/>
            <person name="Montejo-Kovacevich G."/>
            <person name="Yen C E."/>
        </authorList>
    </citation>
    <scope>NUCLEOTIDE SEQUENCE [LARGE SCALE GENOMIC DNA]</scope>
</reference>
<feature type="region of interest" description="Disordered" evidence="1">
    <location>
        <begin position="28"/>
        <end position="52"/>
    </location>
</feature>
<accession>A0A7R8UTJ5</accession>
<evidence type="ECO:0000313" key="5">
    <source>
        <dbReference type="EMBL" id="CAD7086814.1"/>
    </source>
</evidence>
<protein>
    <recommendedName>
        <fullName evidence="4">ZP domain-containing protein</fullName>
    </recommendedName>
</protein>
<feature type="signal peptide" evidence="3">
    <location>
        <begin position="1"/>
        <end position="22"/>
    </location>
</feature>
<evidence type="ECO:0000256" key="3">
    <source>
        <dbReference type="SAM" id="SignalP"/>
    </source>
</evidence>
<dbReference type="PANTHER" id="PTHR46560">
    <property type="entry name" value="CYPHER, ISOFORM B"/>
    <property type="match status" value="1"/>
</dbReference>